<sequence>MTAAESEPASETTFDVVVVGSGAAGMTAALTAADLGLSVVVVEKDRYYGGSTARSGGGIWVPDNEVLRRAGAGDSPELAATYLDNLVGEQVSADRRRALLEHGPAMLDLVLRRTPVRLEWIPGYSDYYPELPGGLAGGRTVEPRPFDGRALGAELANLQPPYLAAPAGMTVTAAEYKWMNLIARHPRGVLTAARVAVRRMISLARKRPLLALGQALVAGLRAGLQRAEVPVWLSTQLVELETTGDRVTGAVVLRGGTEVRLRARRGVVLAAGGFERNERMRKQYQREPIGTEWTVGAQENTGDAIEAGQRLGAAVELMDDAWWGPSIPLTGGPYFCLSERTLPGCIVVNAAGRRFVNEATPYVDAVHAMYAGNETGVSHIPCWLIADQRYRNRYTFAGLPPRQRFPGRWYKAGVVRSAGTLRELAEAIEVPAEELTAAVERFNGFARRGHDEDFRRGESAYDHYYGDPRLPNPSLAPLEVAPFHAVKIVPGDLGTKGGLRTDADARVLREDGSPIPGLHAAGNASAAVMGNTYAGAGATIGPAMVFGYLAARSIAENDQSTAPPTDSAVPRPRIWRDR</sequence>
<dbReference type="RefSeq" id="WP_380670203.1">
    <property type="nucleotide sequence ID" value="NZ_JBHTCJ010000009.1"/>
</dbReference>
<comment type="caution">
    <text evidence="7">The sequence shown here is derived from an EMBL/GenBank/DDBJ whole genome shotgun (WGS) entry which is preliminary data.</text>
</comment>
<feature type="domain" description="FAD-dependent oxidoreductase 2 FAD-binding" evidence="6">
    <location>
        <begin position="15"/>
        <end position="539"/>
    </location>
</feature>
<evidence type="ECO:0000313" key="8">
    <source>
        <dbReference type="Proteomes" id="UP001596504"/>
    </source>
</evidence>
<comment type="cofactor">
    <cofactor evidence="1">
        <name>FAD</name>
        <dbReference type="ChEBI" id="CHEBI:57692"/>
    </cofactor>
</comment>
<name>A0ABW2LLJ4_9PSEU</name>
<keyword evidence="4 7" id="KW-0560">Oxidoreductase</keyword>
<dbReference type="InterPro" id="IPR027477">
    <property type="entry name" value="Succ_DH/fumarate_Rdtase_cat_sf"/>
</dbReference>
<dbReference type="SUPFAM" id="SSF51905">
    <property type="entry name" value="FAD/NAD(P)-binding domain"/>
    <property type="match status" value="1"/>
</dbReference>
<gene>
    <name evidence="7" type="primary">kstD</name>
    <name evidence="7" type="ORF">ACFQRI_18415</name>
</gene>
<dbReference type="Pfam" id="PF00890">
    <property type="entry name" value="FAD_binding_2"/>
    <property type="match status" value="1"/>
</dbReference>
<evidence type="ECO:0000256" key="4">
    <source>
        <dbReference type="ARBA" id="ARBA00023002"/>
    </source>
</evidence>
<dbReference type="InterPro" id="IPR003953">
    <property type="entry name" value="FAD-dep_OxRdtase_2_FAD-bd"/>
</dbReference>
<evidence type="ECO:0000259" key="6">
    <source>
        <dbReference type="Pfam" id="PF00890"/>
    </source>
</evidence>
<dbReference type="SUPFAM" id="SSF56425">
    <property type="entry name" value="Succinate dehydrogenase/fumarate reductase flavoprotein, catalytic domain"/>
    <property type="match status" value="1"/>
</dbReference>
<dbReference type="PANTHER" id="PTHR43400:SF10">
    <property type="entry name" value="3-OXOSTEROID 1-DEHYDROGENASE"/>
    <property type="match status" value="1"/>
</dbReference>
<dbReference type="EMBL" id="JBHTCJ010000009">
    <property type="protein sequence ID" value="MFC7343379.1"/>
    <property type="molecule type" value="Genomic_DNA"/>
</dbReference>
<evidence type="ECO:0000256" key="5">
    <source>
        <dbReference type="SAM" id="MobiDB-lite"/>
    </source>
</evidence>
<reference evidence="8" key="1">
    <citation type="journal article" date="2019" name="Int. J. Syst. Evol. Microbiol.">
        <title>The Global Catalogue of Microorganisms (GCM) 10K type strain sequencing project: providing services to taxonomists for standard genome sequencing and annotation.</title>
        <authorList>
            <consortium name="The Broad Institute Genomics Platform"/>
            <consortium name="The Broad Institute Genome Sequencing Center for Infectious Disease"/>
            <person name="Wu L."/>
            <person name="Ma J."/>
        </authorList>
    </citation>
    <scope>NUCLEOTIDE SEQUENCE [LARGE SCALE GENOMIC DNA]</scope>
    <source>
        <strain evidence="8">WLHS5</strain>
    </source>
</reference>
<keyword evidence="8" id="KW-1185">Reference proteome</keyword>
<proteinExistence type="predicted"/>
<dbReference type="PANTHER" id="PTHR43400">
    <property type="entry name" value="FUMARATE REDUCTASE"/>
    <property type="match status" value="1"/>
</dbReference>
<evidence type="ECO:0000313" key="7">
    <source>
        <dbReference type="EMBL" id="MFC7343379.1"/>
    </source>
</evidence>
<dbReference type="InterPro" id="IPR036188">
    <property type="entry name" value="FAD/NAD-bd_sf"/>
</dbReference>
<evidence type="ECO:0000256" key="2">
    <source>
        <dbReference type="ARBA" id="ARBA00022630"/>
    </source>
</evidence>
<feature type="region of interest" description="Disordered" evidence="5">
    <location>
        <begin position="557"/>
        <end position="578"/>
    </location>
</feature>
<dbReference type="GO" id="GO:0047571">
    <property type="term" value="F:3-oxosteroid 1-dehydrogenase activity"/>
    <property type="evidence" value="ECO:0007669"/>
    <property type="project" value="UniProtKB-EC"/>
</dbReference>
<dbReference type="PRINTS" id="PR00411">
    <property type="entry name" value="PNDRDTASEI"/>
</dbReference>
<accession>A0ABW2LLJ4</accession>
<evidence type="ECO:0000256" key="3">
    <source>
        <dbReference type="ARBA" id="ARBA00022827"/>
    </source>
</evidence>
<dbReference type="EC" id="1.3.99.4" evidence="7"/>
<dbReference type="Gene3D" id="3.50.50.60">
    <property type="entry name" value="FAD/NAD(P)-binding domain"/>
    <property type="match status" value="2"/>
</dbReference>
<dbReference type="NCBIfam" id="NF005882">
    <property type="entry name" value="PRK07843.1"/>
    <property type="match status" value="1"/>
</dbReference>
<evidence type="ECO:0000256" key="1">
    <source>
        <dbReference type="ARBA" id="ARBA00001974"/>
    </source>
</evidence>
<keyword evidence="2" id="KW-0285">Flavoprotein</keyword>
<dbReference type="Proteomes" id="UP001596504">
    <property type="component" value="Unassembled WGS sequence"/>
</dbReference>
<protein>
    <submittedName>
        <fullName evidence="7">3-oxosteroid 1-dehydrogenase</fullName>
        <ecNumber evidence="7">1.3.99.4</ecNumber>
    </submittedName>
</protein>
<dbReference type="InterPro" id="IPR050315">
    <property type="entry name" value="FAD-oxidoreductase_2"/>
</dbReference>
<keyword evidence="3" id="KW-0274">FAD</keyword>
<organism evidence="7 8">
    <name type="scientific">Saccharopolyspora griseoalba</name>
    <dbReference type="NCBI Taxonomy" id="1431848"/>
    <lineage>
        <taxon>Bacteria</taxon>
        <taxon>Bacillati</taxon>
        <taxon>Actinomycetota</taxon>
        <taxon>Actinomycetes</taxon>
        <taxon>Pseudonocardiales</taxon>
        <taxon>Pseudonocardiaceae</taxon>
        <taxon>Saccharopolyspora</taxon>
    </lineage>
</organism>